<dbReference type="GO" id="GO:0030042">
    <property type="term" value="P:actin filament depolymerization"/>
    <property type="evidence" value="ECO:0007669"/>
    <property type="project" value="TreeGrafter"/>
</dbReference>
<keyword evidence="3" id="KW-0963">Cytoplasm</keyword>
<evidence type="ECO:0000256" key="3">
    <source>
        <dbReference type="ARBA" id="ARBA00022490"/>
    </source>
</evidence>
<reference evidence="9 10" key="1">
    <citation type="journal article" date="2018" name="Biotechnol. Adv.">
        <title>Improved genomic resources and new bioinformatic workflow for the carcinogenic parasite Clonorchis sinensis: Biotechnological implications.</title>
        <authorList>
            <person name="Wang D."/>
            <person name="Korhonen P.K."/>
            <person name="Gasser R.B."/>
            <person name="Young N.D."/>
        </authorList>
    </citation>
    <scope>NUCLEOTIDE SEQUENCE [LARGE SCALE GENOMIC DNA]</scope>
    <source>
        <strain evidence="9">Cs-k2</strain>
    </source>
</reference>
<sequence>MTHQSGIHADEYVTAQLTAAQRSHVRALQVVIENESLVVNKVTSIRGSWREDYNAEILPMLDKKRPCYILFKLDSTSEFGNDWALISWVPDSASVREKMLYASTRATLRRQFGDHLIKEDLTGNTFSDVDLTGFEKHLTSKDSPAPLTAAELEKASILNNEVSGGFYGARPTGSSLQFGLTNRAAAELQRFASGLCNYVQLLIDMDCEMIDLALSEKQVEANRIVSHTPSNEGRYHLYRFCHHTYQQNPPVFFIHSISGYQSSVKSRMLYSSCKSSLISMLENQYGILIGHRLSTGCGKDGKDCQQHTDCLFKVIFCPRHISVLFTPHVNVPCVQCVLAMQIDDKRRLAVTPFRCLTAMPPEGCTRAGILPGCPSLDRGSREAEVGFEPRTFSLGPSSLPRQTREVMDSSFVLIGAHQQFAFREFEHRQDSSEKNASAELFNQVFTVTPFRCLAAMPPEGSTRAGILTGCRNLDSRSGDAEIGFGPRTFRLVNSCSNH</sequence>
<dbReference type="AlphaFoldDB" id="A0A8T1M7S2"/>
<evidence type="ECO:0000256" key="2">
    <source>
        <dbReference type="ARBA" id="ARBA00009557"/>
    </source>
</evidence>
<evidence type="ECO:0000313" key="10">
    <source>
        <dbReference type="Proteomes" id="UP000286415"/>
    </source>
</evidence>
<feature type="domain" description="ADF-H" evidence="8">
    <location>
        <begin position="1"/>
        <end position="139"/>
    </location>
</feature>
<dbReference type="GO" id="GO:0010976">
    <property type="term" value="P:positive regulation of neuron projection development"/>
    <property type="evidence" value="ECO:0007669"/>
    <property type="project" value="TreeGrafter"/>
</dbReference>
<comment type="subcellular location">
    <subcellularLocation>
        <location evidence="1">Cytoplasm</location>
        <location evidence="1">Cytoskeleton</location>
    </subcellularLocation>
</comment>
<keyword evidence="6" id="KW-0206">Cytoskeleton</keyword>
<dbReference type="EMBL" id="NIRI02000056">
    <property type="protein sequence ID" value="KAG5445018.1"/>
    <property type="molecule type" value="Genomic_DNA"/>
</dbReference>
<keyword evidence="4" id="KW-0677">Repeat</keyword>
<reference evidence="9 10" key="2">
    <citation type="journal article" date="2021" name="Genomics">
        <title>High-quality reference genome for Clonorchis sinensis.</title>
        <authorList>
            <person name="Young N.D."/>
            <person name="Stroehlein A.J."/>
            <person name="Kinkar L."/>
            <person name="Wang T."/>
            <person name="Sohn W.M."/>
            <person name="Chang B.C.H."/>
            <person name="Kaur P."/>
            <person name="Weisz D."/>
            <person name="Dudchenko O."/>
            <person name="Aiden E.L."/>
            <person name="Korhonen P.K."/>
            <person name="Gasser R.B."/>
        </authorList>
    </citation>
    <scope>NUCLEOTIDE SEQUENCE [LARGE SCALE GENOMIC DNA]</scope>
    <source>
        <strain evidence="9">Cs-k2</strain>
    </source>
</reference>
<dbReference type="InterPro" id="IPR002108">
    <property type="entry name" value="ADF-H"/>
</dbReference>
<proteinExistence type="inferred from homology"/>
<dbReference type="Gene3D" id="3.40.20.10">
    <property type="entry name" value="Severin"/>
    <property type="match status" value="2"/>
</dbReference>
<comment type="subunit">
    <text evidence="7">Interacts with G-actin; ADP-actin form.</text>
</comment>
<dbReference type="GO" id="GO:0030016">
    <property type="term" value="C:myofibril"/>
    <property type="evidence" value="ECO:0007669"/>
    <property type="project" value="TreeGrafter"/>
</dbReference>
<dbReference type="InterPro" id="IPR029006">
    <property type="entry name" value="ADF-H/Gelsolin-like_dom_sf"/>
</dbReference>
<dbReference type="PANTHER" id="PTHR13759">
    <property type="entry name" value="TWINFILIN"/>
    <property type="match status" value="1"/>
</dbReference>
<dbReference type="CDD" id="cd11285">
    <property type="entry name" value="ADF_Twf-N_like"/>
    <property type="match status" value="1"/>
</dbReference>
<keyword evidence="5" id="KW-0009">Actin-binding</keyword>
<dbReference type="PROSITE" id="PS51263">
    <property type="entry name" value="ADF_H"/>
    <property type="match status" value="1"/>
</dbReference>
<evidence type="ECO:0000259" key="8">
    <source>
        <dbReference type="PROSITE" id="PS51263"/>
    </source>
</evidence>
<evidence type="ECO:0000256" key="1">
    <source>
        <dbReference type="ARBA" id="ARBA00004245"/>
    </source>
</evidence>
<evidence type="ECO:0000256" key="7">
    <source>
        <dbReference type="ARBA" id="ARBA00038532"/>
    </source>
</evidence>
<dbReference type="PANTHER" id="PTHR13759:SF1">
    <property type="entry name" value="TWINFILIN"/>
    <property type="match status" value="1"/>
</dbReference>
<evidence type="ECO:0000256" key="6">
    <source>
        <dbReference type="ARBA" id="ARBA00023212"/>
    </source>
</evidence>
<evidence type="ECO:0000313" key="9">
    <source>
        <dbReference type="EMBL" id="KAG5445018.1"/>
    </source>
</evidence>
<protein>
    <submittedName>
        <fullName evidence="9">Twinfilin-2</fullName>
    </submittedName>
</protein>
<evidence type="ECO:0000256" key="5">
    <source>
        <dbReference type="ARBA" id="ARBA00023203"/>
    </source>
</evidence>
<dbReference type="GO" id="GO:0010591">
    <property type="term" value="P:regulation of lamellipodium assembly"/>
    <property type="evidence" value="ECO:0007669"/>
    <property type="project" value="TreeGrafter"/>
</dbReference>
<dbReference type="FunFam" id="3.40.20.10:FF:000042">
    <property type="entry name" value="Actin depolymerizing protein"/>
    <property type="match status" value="1"/>
</dbReference>
<dbReference type="SUPFAM" id="SSF55753">
    <property type="entry name" value="Actin depolymerizing proteins"/>
    <property type="match status" value="2"/>
</dbReference>
<dbReference type="GO" id="GO:0005884">
    <property type="term" value="C:actin filament"/>
    <property type="evidence" value="ECO:0007669"/>
    <property type="project" value="TreeGrafter"/>
</dbReference>
<dbReference type="OrthoDB" id="10006997at2759"/>
<dbReference type="Proteomes" id="UP000286415">
    <property type="component" value="Unassembled WGS sequence"/>
</dbReference>
<dbReference type="InterPro" id="IPR028458">
    <property type="entry name" value="Twinfilin"/>
</dbReference>
<accession>A0A8T1M7S2</accession>
<dbReference type="Pfam" id="PF00241">
    <property type="entry name" value="Cofilin_ADF"/>
    <property type="match status" value="2"/>
</dbReference>
<evidence type="ECO:0000256" key="4">
    <source>
        <dbReference type="ARBA" id="ARBA00022737"/>
    </source>
</evidence>
<dbReference type="GO" id="GO:0051015">
    <property type="term" value="F:actin filament binding"/>
    <property type="evidence" value="ECO:0007669"/>
    <property type="project" value="TreeGrafter"/>
</dbReference>
<comment type="similarity">
    <text evidence="2">Belongs to the actin-binding proteins ADF family. Twinfilin subfamily.</text>
</comment>
<keyword evidence="10" id="KW-1185">Reference proteome</keyword>
<organism evidence="9 10">
    <name type="scientific">Clonorchis sinensis</name>
    <name type="common">Chinese liver fluke</name>
    <dbReference type="NCBI Taxonomy" id="79923"/>
    <lineage>
        <taxon>Eukaryota</taxon>
        <taxon>Metazoa</taxon>
        <taxon>Spiralia</taxon>
        <taxon>Lophotrochozoa</taxon>
        <taxon>Platyhelminthes</taxon>
        <taxon>Trematoda</taxon>
        <taxon>Digenea</taxon>
        <taxon>Opisthorchiida</taxon>
        <taxon>Opisthorchiata</taxon>
        <taxon>Opisthorchiidae</taxon>
        <taxon>Clonorchis</taxon>
    </lineage>
</organism>
<gene>
    <name evidence="9" type="ORF">CSKR_105030</name>
</gene>
<dbReference type="GO" id="GO:0051016">
    <property type="term" value="P:barbed-end actin filament capping"/>
    <property type="evidence" value="ECO:0007669"/>
    <property type="project" value="TreeGrafter"/>
</dbReference>
<name>A0A8T1M7S2_CLOSI</name>
<dbReference type="SMART" id="SM00102">
    <property type="entry name" value="ADF"/>
    <property type="match status" value="2"/>
</dbReference>
<dbReference type="GO" id="GO:0003785">
    <property type="term" value="F:actin monomer binding"/>
    <property type="evidence" value="ECO:0007669"/>
    <property type="project" value="TreeGrafter"/>
</dbReference>
<comment type="caution">
    <text evidence="9">The sequence shown here is derived from an EMBL/GenBank/DDBJ whole genome shotgun (WGS) entry which is preliminary data.</text>
</comment>